<organism evidence="1 2">
    <name type="scientific">Gymnopilus junonius</name>
    <name type="common">Spectacular rustgill mushroom</name>
    <name type="synonym">Gymnopilus spectabilis subsp. junonius</name>
    <dbReference type="NCBI Taxonomy" id="109634"/>
    <lineage>
        <taxon>Eukaryota</taxon>
        <taxon>Fungi</taxon>
        <taxon>Dikarya</taxon>
        <taxon>Basidiomycota</taxon>
        <taxon>Agaricomycotina</taxon>
        <taxon>Agaricomycetes</taxon>
        <taxon>Agaricomycetidae</taxon>
        <taxon>Agaricales</taxon>
        <taxon>Agaricineae</taxon>
        <taxon>Hymenogastraceae</taxon>
        <taxon>Gymnopilus</taxon>
    </lineage>
</organism>
<evidence type="ECO:0000313" key="2">
    <source>
        <dbReference type="Proteomes" id="UP000724874"/>
    </source>
</evidence>
<dbReference type="EMBL" id="JADNYJ010000076">
    <property type="protein sequence ID" value="KAF8890262.1"/>
    <property type="molecule type" value="Genomic_DNA"/>
</dbReference>
<proteinExistence type="predicted"/>
<evidence type="ECO:0000313" key="1">
    <source>
        <dbReference type="EMBL" id="KAF8890262.1"/>
    </source>
</evidence>
<dbReference type="AlphaFoldDB" id="A0A9P5NJD7"/>
<comment type="caution">
    <text evidence="1">The sequence shown here is derived from an EMBL/GenBank/DDBJ whole genome shotgun (WGS) entry which is preliminary data.</text>
</comment>
<name>A0A9P5NJD7_GYMJU</name>
<reference evidence="1" key="1">
    <citation type="submission" date="2020-11" db="EMBL/GenBank/DDBJ databases">
        <authorList>
            <consortium name="DOE Joint Genome Institute"/>
            <person name="Ahrendt S."/>
            <person name="Riley R."/>
            <person name="Andreopoulos W."/>
            <person name="LaButti K."/>
            <person name="Pangilinan J."/>
            <person name="Ruiz-duenas F.J."/>
            <person name="Barrasa J.M."/>
            <person name="Sanchez-Garcia M."/>
            <person name="Camarero S."/>
            <person name="Miyauchi S."/>
            <person name="Serrano A."/>
            <person name="Linde D."/>
            <person name="Babiker R."/>
            <person name="Drula E."/>
            <person name="Ayuso-Fernandez I."/>
            <person name="Pacheco R."/>
            <person name="Padilla G."/>
            <person name="Ferreira P."/>
            <person name="Barriuso J."/>
            <person name="Kellner H."/>
            <person name="Castanera R."/>
            <person name="Alfaro M."/>
            <person name="Ramirez L."/>
            <person name="Pisabarro A.G."/>
            <person name="Kuo A."/>
            <person name="Tritt A."/>
            <person name="Lipzen A."/>
            <person name="He G."/>
            <person name="Yan M."/>
            <person name="Ng V."/>
            <person name="Cullen D."/>
            <person name="Martin F."/>
            <person name="Rosso M.-N."/>
            <person name="Henrissat B."/>
            <person name="Hibbett D."/>
            <person name="Martinez A.T."/>
            <person name="Grigoriev I.V."/>
        </authorList>
    </citation>
    <scope>NUCLEOTIDE SEQUENCE</scope>
    <source>
        <strain evidence="1">AH 44721</strain>
    </source>
</reference>
<sequence>MTHQPGNVDPEPPQAGDEDYTTLQSVHNVQHQVVVPMPKSYETAMKIALHQLGRYIYLKPGSELHDAYFQYKSSRPAYDTAVWADLPRQYWTHIVRDEDMLLLCTEPSSEMLARKRMVKYVELLERPSEGVRVQMRRAITFPWPRSYCEARLVAQTLFHESRQMSEINLFMRKEPSGPWLAVGSNISEYHWDAMNKGDGEKVEMGVWGY</sequence>
<gene>
    <name evidence="1" type="ORF">CPB84DRAFT_1784931</name>
</gene>
<dbReference type="Proteomes" id="UP000724874">
    <property type="component" value="Unassembled WGS sequence"/>
</dbReference>
<accession>A0A9P5NJD7</accession>
<keyword evidence="2" id="KW-1185">Reference proteome</keyword>
<protein>
    <submittedName>
        <fullName evidence="1">Uncharacterized protein</fullName>
    </submittedName>
</protein>